<feature type="compositionally biased region" description="Pro residues" evidence="7">
    <location>
        <begin position="501"/>
        <end position="523"/>
    </location>
</feature>
<keyword evidence="4" id="KW-0418">Kinase</keyword>
<dbReference type="CDD" id="cd14014">
    <property type="entry name" value="STKc_PknB_like"/>
    <property type="match status" value="1"/>
</dbReference>
<keyword evidence="1" id="KW-0808">Transferase</keyword>
<keyword evidence="3 6" id="KW-0547">Nucleotide-binding</keyword>
<evidence type="ECO:0000256" key="3">
    <source>
        <dbReference type="ARBA" id="ARBA00022741"/>
    </source>
</evidence>
<evidence type="ECO:0000259" key="10">
    <source>
        <dbReference type="PROSITE" id="PS50825"/>
    </source>
</evidence>
<keyword evidence="12" id="KW-1185">Reference proteome</keyword>
<evidence type="ECO:0000256" key="7">
    <source>
        <dbReference type="SAM" id="MobiDB-lite"/>
    </source>
</evidence>
<evidence type="ECO:0000313" key="12">
    <source>
        <dbReference type="Proteomes" id="UP000067626"/>
    </source>
</evidence>
<name>A0A0K1ER83_CHOCO</name>
<dbReference type="InterPro" id="IPR003410">
    <property type="entry name" value="HYR_dom"/>
</dbReference>
<dbReference type="SUPFAM" id="SSF56112">
    <property type="entry name" value="Protein kinase-like (PK-like)"/>
    <property type="match status" value="1"/>
</dbReference>
<keyword evidence="8" id="KW-0472">Membrane</keyword>
<keyword evidence="8" id="KW-0812">Transmembrane</keyword>
<reference evidence="11 12" key="1">
    <citation type="submission" date="2015-07" db="EMBL/GenBank/DDBJ databases">
        <title>Genome analysis of myxobacterium Chondromyces crocatus Cm c5 reveals a high potential for natural compound synthesis and the genetic basis for the loss of fruiting body formation.</title>
        <authorList>
            <person name="Zaburannyi N."/>
            <person name="Bunk B."/>
            <person name="Maier J."/>
            <person name="Overmann J."/>
            <person name="Mueller R."/>
        </authorList>
    </citation>
    <scope>NUCLEOTIDE SEQUENCE [LARGE SCALE GENOMIC DNA]</scope>
    <source>
        <strain evidence="11 12">Cm c5</strain>
    </source>
</reference>
<evidence type="ECO:0000256" key="6">
    <source>
        <dbReference type="PROSITE-ProRule" id="PRU10141"/>
    </source>
</evidence>
<keyword evidence="2" id="KW-0677">Repeat</keyword>
<protein>
    <submittedName>
        <fullName evidence="11">Uncharacterized protein</fullName>
    </submittedName>
</protein>
<dbReference type="GO" id="GO:0004674">
    <property type="term" value="F:protein serine/threonine kinase activity"/>
    <property type="evidence" value="ECO:0007669"/>
    <property type="project" value="TreeGrafter"/>
</dbReference>
<feature type="compositionally biased region" description="Pro residues" evidence="7">
    <location>
        <begin position="648"/>
        <end position="659"/>
    </location>
</feature>
<feature type="region of interest" description="Disordered" evidence="7">
    <location>
        <begin position="341"/>
        <end position="378"/>
    </location>
</feature>
<sequence length="691" mass="72679">MDIRPGDVLAGKYRVERTIGAGGMGVVVAVRHLRLNARVALKLLRPEVAQREASVERFLREARAAAQIQSEHVVRVFDADVLPSGIPFMVMEYLEGEDLGQALSERGPPPVGAAVQIIRQTCEAIAEAHALGIVHRDLKPANLFLARRGDGVEQIKVLDFGISKLLGGGPGERRGALSPPVGLTQAQMILGSPHYMSPEQIRSARDVDARTDIFSLGVILYELLTGSQPFHGDTLEEACRATLFGEPRRLRELRSEVPRALEAVVLRCLDKDPAHRFGEATELSAALAPFAAGSMRWGSPRVAAPQQAAQRSLVPLEEARTEPAPSPMPMGVTVPAAPLGAKTAAGPSEPPPMAATVPAPANEAREGWPAPEKAPRRRRGVMASIAMALLTMAGLGAAAFVVTDRYLASERDDRDADDSAARASLEAARPQEGAHTAVTATASHEQRPPGEASSATEHPSSSPQTAGTEKPAAPPPVPQVPATPRPQPAPRPTTTQGLPEIPVPILPSTPIPTIPAPPAPTIPAAPSLPVPTVPSAPAEPPVATIPTIPAPPASPPPAARDTVAPVLTLPGEQVHMTKKASGGEVVRFSVHAQDDVDGRVPVQCTPASGALFPLGTTRVTCTARDRAGNVASGQFTVRVTNRGIIRLPLPPSPTAQPAPRPERPPAQDRPPSSSGQGSKRPRTRIHIPERP</sequence>
<accession>A0A0K1ER83</accession>
<dbReference type="InterPro" id="IPR000719">
    <property type="entry name" value="Prot_kinase_dom"/>
</dbReference>
<feature type="region of interest" description="Disordered" evidence="7">
    <location>
        <begin position="410"/>
        <end position="523"/>
    </location>
</feature>
<dbReference type="AlphaFoldDB" id="A0A0K1ER83"/>
<feature type="compositionally biased region" description="Pro residues" evidence="7">
    <location>
        <begin position="472"/>
        <end position="491"/>
    </location>
</feature>
<dbReference type="Gene3D" id="1.10.510.10">
    <property type="entry name" value="Transferase(Phosphotransferase) domain 1"/>
    <property type="match status" value="1"/>
</dbReference>
<feature type="domain" description="HYR" evidence="10">
    <location>
        <begin position="560"/>
        <end position="641"/>
    </location>
</feature>
<evidence type="ECO:0000256" key="1">
    <source>
        <dbReference type="ARBA" id="ARBA00022679"/>
    </source>
</evidence>
<dbReference type="OrthoDB" id="9801841at2"/>
<proteinExistence type="predicted"/>
<dbReference type="SMART" id="SM00220">
    <property type="entry name" value="S_TKc"/>
    <property type="match status" value="1"/>
</dbReference>
<evidence type="ECO:0000259" key="9">
    <source>
        <dbReference type="PROSITE" id="PS50011"/>
    </source>
</evidence>
<feature type="region of interest" description="Disordered" evidence="7">
    <location>
        <begin position="644"/>
        <end position="691"/>
    </location>
</feature>
<dbReference type="InterPro" id="IPR017441">
    <property type="entry name" value="Protein_kinase_ATP_BS"/>
</dbReference>
<dbReference type="PANTHER" id="PTHR43289">
    <property type="entry name" value="MITOGEN-ACTIVATED PROTEIN KINASE KINASE KINASE 20-RELATED"/>
    <property type="match status" value="1"/>
</dbReference>
<keyword evidence="5 6" id="KW-0067">ATP-binding</keyword>
<dbReference type="PROSITE" id="PS50011">
    <property type="entry name" value="PROTEIN_KINASE_DOM"/>
    <property type="match status" value="1"/>
</dbReference>
<gene>
    <name evidence="11" type="ORF">CMC5_075660</name>
</gene>
<dbReference type="RefSeq" id="WP_050434820.1">
    <property type="nucleotide sequence ID" value="NZ_CP012159.1"/>
</dbReference>
<organism evidence="11 12">
    <name type="scientific">Chondromyces crocatus</name>
    <dbReference type="NCBI Taxonomy" id="52"/>
    <lineage>
        <taxon>Bacteria</taxon>
        <taxon>Pseudomonadati</taxon>
        <taxon>Myxococcota</taxon>
        <taxon>Polyangia</taxon>
        <taxon>Polyangiales</taxon>
        <taxon>Polyangiaceae</taxon>
        <taxon>Chondromyces</taxon>
    </lineage>
</organism>
<dbReference type="Pfam" id="PF00069">
    <property type="entry name" value="Pkinase"/>
    <property type="match status" value="1"/>
</dbReference>
<keyword evidence="8" id="KW-1133">Transmembrane helix</keyword>
<dbReference type="Pfam" id="PF02494">
    <property type="entry name" value="HYR"/>
    <property type="match status" value="1"/>
</dbReference>
<dbReference type="EMBL" id="CP012159">
    <property type="protein sequence ID" value="AKT43334.1"/>
    <property type="molecule type" value="Genomic_DNA"/>
</dbReference>
<evidence type="ECO:0000256" key="5">
    <source>
        <dbReference type="ARBA" id="ARBA00022840"/>
    </source>
</evidence>
<dbReference type="KEGG" id="ccro:CMC5_075660"/>
<dbReference type="PANTHER" id="PTHR43289:SF6">
    <property type="entry name" value="SERINE_THREONINE-PROTEIN KINASE NEKL-3"/>
    <property type="match status" value="1"/>
</dbReference>
<dbReference type="InterPro" id="IPR008271">
    <property type="entry name" value="Ser/Thr_kinase_AS"/>
</dbReference>
<evidence type="ECO:0000256" key="4">
    <source>
        <dbReference type="ARBA" id="ARBA00022777"/>
    </source>
</evidence>
<feature type="compositionally biased region" description="Basic and acidic residues" evidence="7">
    <location>
        <begin position="410"/>
        <end position="420"/>
    </location>
</feature>
<feature type="binding site" evidence="6">
    <location>
        <position position="42"/>
    </location>
    <ligand>
        <name>ATP</name>
        <dbReference type="ChEBI" id="CHEBI:30616"/>
    </ligand>
</feature>
<dbReference type="PROSITE" id="PS00108">
    <property type="entry name" value="PROTEIN_KINASE_ST"/>
    <property type="match status" value="1"/>
</dbReference>
<dbReference type="PROSITE" id="PS00107">
    <property type="entry name" value="PROTEIN_KINASE_ATP"/>
    <property type="match status" value="1"/>
</dbReference>
<feature type="transmembrane region" description="Helical" evidence="8">
    <location>
        <begin position="381"/>
        <end position="402"/>
    </location>
</feature>
<dbReference type="GO" id="GO:0005524">
    <property type="term" value="F:ATP binding"/>
    <property type="evidence" value="ECO:0007669"/>
    <property type="project" value="UniProtKB-UniRule"/>
</dbReference>
<evidence type="ECO:0000313" key="11">
    <source>
        <dbReference type="EMBL" id="AKT43334.1"/>
    </source>
</evidence>
<dbReference type="InterPro" id="IPR011009">
    <property type="entry name" value="Kinase-like_dom_sf"/>
</dbReference>
<dbReference type="PROSITE" id="PS50825">
    <property type="entry name" value="HYR"/>
    <property type="match status" value="1"/>
</dbReference>
<evidence type="ECO:0000256" key="8">
    <source>
        <dbReference type="SAM" id="Phobius"/>
    </source>
</evidence>
<feature type="domain" description="Protein kinase" evidence="9">
    <location>
        <begin position="13"/>
        <end position="291"/>
    </location>
</feature>
<feature type="compositionally biased region" description="Polar residues" evidence="7">
    <location>
        <begin position="453"/>
        <end position="467"/>
    </location>
</feature>
<evidence type="ECO:0000256" key="2">
    <source>
        <dbReference type="ARBA" id="ARBA00022737"/>
    </source>
</evidence>
<dbReference type="Proteomes" id="UP000067626">
    <property type="component" value="Chromosome"/>
</dbReference>
<dbReference type="Gene3D" id="3.30.200.20">
    <property type="entry name" value="Phosphorylase Kinase, domain 1"/>
    <property type="match status" value="1"/>
</dbReference>